<dbReference type="AlphaFoldDB" id="A0A4U0V7F2"/>
<feature type="transmembrane region" description="Helical" evidence="1">
    <location>
        <begin position="21"/>
        <end position="43"/>
    </location>
</feature>
<organism evidence="2 3">
    <name type="scientific">Friedmanniomyces endolithicus</name>
    <dbReference type="NCBI Taxonomy" id="329885"/>
    <lineage>
        <taxon>Eukaryota</taxon>
        <taxon>Fungi</taxon>
        <taxon>Dikarya</taxon>
        <taxon>Ascomycota</taxon>
        <taxon>Pezizomycotina</taxon>
        <taxon>Dothideomycetes</taxon>
        <taxon>Dothideomycetidae</taxon>
        <taxon>Mycosphaerellales</taxon>
        <taxon>Teratosphaeriaceae</taxon>
        <taxon>Friedmanniomyces</taxon>
    </lineage>
</organism>
<keyword evidence="1" id="KW-0812">Transmembrane</keyword>
<protein>
    <submittedName>
        <fullName evidence="2">Uncharacterized protein</fullName>
    </submittedName>
</protein>
<comment type="caution">
    <text evidence="2">The sequence shown here is derived from an EMBL/GenBank/DDBJ whole genome shotgun (WGS) entry which is preliminary data.</text>
</comment>
<proteinExistence type="predicted"/>
<keyword evidence="1" id="KW-1133">Transmembrane helix</keyword>
<reference evidence="2 3" key="1">
    <citation type="submission" date="2017-03" db="EMBL/GenBank/DDBJ databases">
        <title>Genomes of endolithic fungi from Antarctica.</title>
        <authorList>
            <person name="Coleine C."/>
            <person name="Masonjones S."/>
            <person name="Stajich J.E."/>
        </authorList>
    </citation>
    <scope>NUCLEOTIDE SEQUENCE [LARGE SCALE GENOMIC DNA]</scope>
    <source>
        <strain evidence="2 3">CCFEE 5311</strain>
    </source>
</reference>
<dbReference type="EMBL" id="NAJP01000015">
    <property type="protein sequence ID" value="TKA44312.1"/>
    <property type="molecule type" value="Genomic_DNA"/>
</dbReference>
<name>A0A4U0V7F2_9PEZI</name>
<evidence type="ECO:0000256" key="1">
    <source>
        <dbReference type="SAM" id="Phobius"/>
    </source>
</evidence>
<evidence type="ECO:0000313" key="3">
    <source>
        <dbReference type="Proteomes" id="UP000310066"/>
    </source>
</evidence>
<dbReference type="Proteomes" id="UP000310066">
    <property type="component" value="Unassembled WGS sequence"/>
</dbReference>
<gene>
    <name evidence="2" type="ORF">B0A54_05055</name>
</gene>
<evidence type="ECO:0000313" key="2">
    <source>
        <dbReference type="EMBL" id="TKA44312.1"/>
    </source>
</evidence>
<keyword evidence="1" id="KW-0472">Membrane</keyword>
<sequence length="101" mass="11316">MSTKPPSTRSGQEKRRLYKELALLFIAQTIVATFLTNTTTLTLPPDWSAAMEVLRRNGDAAKTERAVKKLMRRGEDREVVRLARRDAGLLSFGEVEGVRVA</sequence>
<accession>A0A4U0V7F2</accession>